<name>A0A7J5B7J2_9MICO</name>
<feature type="region of interest" description="Disordered" evidence="1">
    <location>
        <begin position="364"/>
        <end position="416"/>
    </location>
</feature>
<feature type="transmembrane region" description="Helical" evidence="2">
    <location>
        <begin position="422"/>
        <end position="442"/>
    </location>
</feature>
<proteinExistence type="predicted"/>
<dbReference type="NCBIfam" id="NF038133">
    <property type="entry name" value="choice_anch_L"/>
    <property type="match status" value="1"/>
</dbReference>
<evidence type="ECO:0000256" key="2">
    <source>
        <dbReference type="SAM" id="Phobius"/>
    </source>
</evidence>
<feature type="chain" id="PRO_5029679702" description="Tandem-95 repeat protein" evidence="3">
    <location>
        <begin position="29"/>
        <end position="449"/>
    </location>
</feature>
<dbReference type="Pfam" id="PF17963">
    <property type="entry name" value="Big_9"/>
    <property type="match status" value="1"/>
</dbReference>
<gene>
    <name evidence="4" type="ORF">F8O05_14185</name>
</gene>
<evidence type="ECO:0000313" key="5">
    <source>
        <dbReference type="Proteomes" id="UP000433493"/>
    </source>
</evidence>
<reference evidence="4 5" key="1">
    <citation type="submission" date="2019-09" db="EMBL/GenBank/DDBJ databases">
        <title>Phylogeny of genus Pseudoclavibacter and closely related genus.</title>
        <authorList>
            <person name="Li Y."/>
        </authorList>
    </citation>
    <scope>NUCLEOTIDE SEQUENCE [LARGE SCALE GENOMIC DNA]</scope>
    <source>
        <strain evidence="4 5">KCTC 13959</strain>
    </source>
</reference>
<sequence length="449" mass="46511">MKNRRLIGAGAAAGALVLAGAVATPAFAASQEVTNITDPSVLNAEQLVASLIGDDTVVSNVTYTGNPLGAGYATGFNDPFGIDTGVVLSSGSVADAEGYQSSIIGPNEFEDNSGNLDTDGDTDLDAIVAPHTTNDASVLEFDFVPTSDTVTFSYVFGSDEYQEFVDTEFNDVFGFFVNDVNYATVDTEDGPAPVTINSINHEVNSAYYRDNHLATTFNTELDGFTVALSFEAPVNANETNHIKLAIADASDSRFDSAVIIAAGSFKSNTAPVAADVTKETEFETPIDVTLQGTDADGDALTYSILDGPTAEQGTLSAVDGNKVTFTPAEGFTGDATFTYRVNDGSVNSAPATVTITVLEEGVVIPPTTTTPPTTEEPTTPPTTEEPTESAIPTKTAEPTTTEAPTTDTDDEDHLASTGASDMGLIIGLSAALLAAGGALFAATKLRRQA</sequence>
<keyword evidence="3" id="KW-0732">Signal</keyword>
<dbReference type="InterPro" id="IPR049804">
    <property type="entry name" value="Choice_anch_L"/>
</dbReference>
<dbReference type="AlphaFoldDB" id="A0A7J5B7J2"/>
<keyword evidence="2" id="KW-0472">Membrane</keyword>
<keyword evidence="2" id="KW-0812">Transmembrane</keyword>
<dbReference type="OrthoDB" id="9758957at2"/>
<dbReference type="RefSeq" id="WP_158053404.1">
    <property type="nucleotide sequence ID" value="NZ_WBKB01000012.1"/>
</dbReference>
<accession>A0A7J5B7J2</accession>
<evidence type="ECO:0000256" key="3">
    <source>
        <dbReference type="SAM" id="SignalP"/>
    </source>
</evidence>
<dbReference type="Gene3D" id="2.60.40.2810">
    <property type="match status" value="1"/>
</dbReference>
<feature type="compositionally biased region" description="Low complexity" evidence="1">
    <location>
        <begin position="365"/>
        <end position="406"/>
    </location>
</feature>
<evidence type="ECO:0008006" key="6">
    <source>
        <dbReference type="Google" id="ProtNLM"/>
    </source>
</evidence>
<feature type="signal peptide" evidence="3">
    <location>
        <begin position="1"/>
        <end position="28"/>
    </location>
</feature>
<organism evidence="4 5">
    <name type="scientific">Gulosibacter chungangensis</name>
    <dbReference type="NCBI Taxonomy" id="979746"/>
    <lineage>
        <taxon>Bacteria</taxon>
        <taxon>Bacillati</taxon>
        <taxon>Actinomycetota</taxon>
        <taxon>Actinomycetes</taxon>
        <taxon>Micrococcales</taxon>
        <taxon>Microbacteriaceae</taxon>
        <taxon>Gulosibacter</taxon>
    </lineage>
</organism>
<dbReference type="EMBL" id="WBKB01000012">
    <property type="protein sequence ID" value="KAB1640843.1"/>
    <property type="molecule type" value="Genomic_DNA"/>
</dbReference>
<protein>
    <recommendedName>
        <fullName evidence="6">Tandem-95 repeat protein</fullName>
    </recommendedName>
</protein>
<evidence type="ECO:0000313" key="4">
    <source>
        <dbReference type="EMBL" id="KAB1640843.1"/>
    </source>
</evidence>
<evidence type="ECO:0000256" key="1">
    <source>
        <dbReference type="SAM" id="MobiDB-lite"/>
    </source>
</evidence>
<comment type="caution">
    <text evidence="4">The sequence shown here is derived from an EMBL/GenBank/DDBJ whole genome shotgun (WGS) entry which is preliminary data.</text>
</comment>
<dbReference type="Proteomes" id="UP000433493">
    <property type="component" value="Unassembled WGS sequence"/>
</dbReference>
<keyword evidence="5" id="KW-1185">Reference proteome</keyword>
<keyword evidence="2" id="KW-1133">Transmembrane helix</keyword>